<feature type="region of interest" description="Disordered" evidence="1">
    <location>
        <begin position="35"/>
        <end position="55"/>
    </location>
</feature>
<keyword evidence="3" id="KW-1185">Reference proteome</keyword>
<dbReference type="PANTHER" id="PTHR35277">
    <property type="entry name" value="OS09G0363700 PROTEIN"/>
    <property type="match status" value="1"/>
</dbReference>
<dbReference type="AlphaFoldDB" id="A0A8J5VQS2"/>
<dbReference type="EMBL" id="JAAALK010000287">
    <property type="protein sequence ID" value="KAG8056538.1"/>
    <property type="molecule type" value="Genomic_DNA"/>
</dbReference>
<name>A0A8J5VQS2_ZIZPA</name>
<organism evidence="2 3">
    <name type="scientific">Zizania palustris</name>
    <name type="common">Northern wild rice</name>
    <dbReference type="NCBI Taxonomy" id="103762"/>
    <lineage>
        <taxon>Eukaryota</taxon>
        <taxon>Viridiplantae</taxon>
        <taxon>Streptophyta</taxon>
        <taxon>Embryophyta</taxon>
        <taxon>Tracheophyta</taxon>
        <taxon>Spermatophyta</taxon>
        <taxon>Magnoliopsida</taxon>
        <taxon>Liliopsida</taxon>
        <taxon>Poales</taxon>
        <taxon>Poaceae</taxon>
        <taxon>BOP clade</taxon>
        <taxon>Oryzoideae</taxon>
        <taxon>Oryzeae</taxon>
        <taxon>Zizaniinae</taxon>
        <taxon>Zizania</taxon>
    </lineage>
</organism>
<evidence type="ECO:0000313" key="2">
    <source>
        <dbReference type="EMBL" id="KAG8056538.1"/>
    </source>
</evidence>
<dbReference type="OrthoDB" id="1932113at2759"/>
<dbReference type="Proteomes" id="UP000729402">
    <property type="component" value="Unassembled WGS sequence"/>
</dbReference>
<reference evidence="2" key="2">
    <citation type="submission" date="2021-02" db="EMBL/GenBank/DDBJ databases">
        <authorList>
            <person name="Kimball J.A."/>
            <person name="Haas M.W."/>
            <person name="Macchietto M."/>
            <person name="Kono T."/>
            <person name="Duquette J."/>
            <person name="Shao M."/>
        </authorList>
    </citation>
    <scope>NUCLEOTIDE SEQUENCE</scope>
    <source>
        <tissue evidence="2">Fresh leaf tissue</tissue>
    </source>
</reference>
<reference evidence="2" key="1">
    <citation type="journal article" date="2021" name="bioRxiv">
        <title>Whole Genome Assembly and Annotation of Northern Wild Rice, Zizania palustris L., Supports a Whole Genome Duplication in the Zizania Genus.</title>
        <authorList>
            <person name="Haas M."/>
            <person name="Kono T."/>
            <person name="Macchietto M."/>
            <person name="Millas R."/>
            <person name="McGilp L."/>
            <person name="Shao M."/>
            <person name="Duquette J."/>
            <person name="Hirsch C.N."/>
            <person name="Kimball J."/>
        </authorList>
    </citation>
    <scope>NUCLEOTIDE SEQUENCE</scope>
    <source>
        <tissue evidence="2">Fresh leaf tissue</tissue>
    </source>
</reference>
<feature type="region of interest" description="Disordered" evidence="1">
    <location>
        <begin position="133"/>
        <end position="155"/>
    </location>
</feature>
<sequence>MLLGPCCAGPRTFHDFSFASFPQIYPSIPLPPRLSPSLPARISPDRPTAGRRRDPAIEWTVEEAAFLPDISDKTSMEEVKAPNLLERAKEEVEALVRIVHDKMEHHSSPCGKNAELHKDSDDSKVAMNKMETHKNETHGTSNDINEDTPVGKVKGPNVFERAKEEIEAIVEVFHTKKGSDNK</sequence>
<dbReference type="PANTHER" id="PTHR35277:SF10">
    <property type="entry name" value="OS09G0363700 PROTEIN"/>
    <property type="match status" value="1"/>
</dbReference>
<protein>
    <submittedName>
        <fullName evidence="2">Uncharacterized protein</fullName>
    </submittedName>
</protein>
<gene>
    <name evidence="2" type="ORF">GUJ93_ZPchr0002g23448</name>
</gene>
<comment type="caution">
    <text evidence="2">The sequence shown here is derived from an EMBL/GenBank/DDBJ whole genome shotgun (WGS) entry which is preliminary data.</text>
</comment>
<accession>A0A8J5VQS2</accession>
<proteinExistence type="predicted"/>
<evidence type="ECO:0000256" key="1">
    <source>
        <dbReference type="SAM" id="MobiDB-lite"/>
    </source>
</evidence>
<evidence type="ECO:0000313" key="3">
    <source>
        <dbReference type="Proteomes" id="UP000729402"/>
    </source>
</evidence>